<evidence type="ECO:0000259" key="3">
    <source>
        <dbReference type="Pfam" id="PF05532"/>
    </source>
</evidence>
<dbReference type="InterPro" id="IPR008462">
    <property type="entry name" value="CsbD"/>
</dbReference>
<keyword evidence="5" id="KW-1185">Reference proteome</keyword>
<organism evidence="4 5">
    <name type="scientific">Corynebacterium mustelae</name>
    <dbReference type="NCBI Taxonomy" id="571915"/>
    <lineage>
        <taxon>Bacteria</taxon>
        <taxon>Bacillati</taxon>
        <taxon>Actinomycetota</taxon>
        <taxon>Actinomycetes</taxon>
        <taxon>Mycobacteriales</taxon>
        <taxon>Corynebacteriaceae</taxon>
        <taxon>Corynebacterium</taxon>
    </lineage>
</organism>
<feature type="compositionally biased region" description="Basic and acidic residues" evidence="2">
    <location>
        <begin position="9"/>
        <end position="19"/>
    </location>
</feature>
<dbReference type="EMBL" id="CP011542">
    <property type="protein sequence ID" value="AKK04497.1"/>
    <property type="molecule type" value="Genomic_DNA"/>
</dbReference>
<feature type="domain" description="CsbD-like" evidence="3">
    <location>
        <begin position="4"/>
        <end position="54"/>
    </location>
</feature>
<evidence type="ECO:0000313" key="4">
    <source>
        <dbReference type="EMBL" id="AKK04497.1"/>
    </source>
</evidence>
<proteinExistence type="inferred from homology"/>
<dbReference type="OrthoDB" id="4419830at2"/>
<comment type="similarity">
    <text evidence="1">Belongs to the UPF0337 (CsbD) family.</text>
</comment>
<evidence type="ECO:0000256" key="1">
    <source>
        <dbReference type="ARBA" id="ARBA00009129"/>
    </source>
</evidence>
<dbReference type="STRING" id="571915.CMUST_00715"/>
<dbReference type="KEGG" id="cmv:CMUST_00715"/>
<dbReference type="Gene3D" id="1.10.1470.10">
    <property type="entry name" value="YjbJ"/>
    <property type="match status" value="1"/>
</dbReference>
<dbReference type="Pfam" id="PF05532">
    <property type="entry name" value="CsbD"/>
    <property type="match status" value="1"/>
</dbReference>
<protein>
    <recommendedName>
        <fullName evidence="3">CsbD-like domain-containing protein</fullName>
    </recommendedName>
</protein>
<feature type="compositionally biased region" description="Basic and acidic residues" evidence="2">
    <location>
        <begin position="30"/>
        <end position="42"/>
    </location>
</feature>
<evidence type="ECO:0000256" key="2">
    <source>
        <dbReference type="SAM" id="MobiDB-lite"/>
    </source>
</evidence>
<evidence type="ECO:0000313" key="5">
    <source>
        <dbReference type="Proteomes" id="UP000035199"/>
    </source>
</evidence>
<dbReference type="InterPro" id="IPR036629">
    <property type="entry name" value="YjbJ_sf"/>
</dbReference>
<dbReference type="RefSeq" id="WP_047260905.1">
    <property type="nucleotide sequence ID" value="NZ_CP011542.1"/>
</dbReference>
<reference evidence="4 5" key="1">
    <citation type="journal article" date="2015" name="Genome Announc.">
        <title>Complete Genome Sequence of the Type Strain Corynebacterium mustelae DSM 45274, Isolated from Various Tissues of a Male Ferret with Lethal Sepsis.</title>
        <authorList>
            <person name="Ruckert C."/>
            <person name="Eimer J."/>
            <person name="Winkler A."/>
            <person name="Tauch A."/>
        </authorList>
    </citation>
    <scope>NUCLEOTIDE SEQUENCE [LARGE SCALE GENOMIC DNA]</scope>
    <source>
        <strain evidence="4 5">DSM 45274</strain>
    </source>
</reference>
<dbReference type="PATRIC" id="fig|571915.4.peg.145"/>
<reference evidence="5" key="2">
    <citation type="submission" date="2015-05" db="EMBL/GenBank/DDBJ databases">
        <title>Complete genome sequence of Corynebacterium mustelae DSM 45274, isolated from various tissues of a male ferret with lethal sepsis.</title>
        <authorList>
            <person name="Ruckert C."/>
            <person name="Albersmeier A."/>
            <person name="Winkler A."/>
            <person name="Tauch A."/>
        </authorList>
    </citation>
    <scope>NUCLEOTIDE SEQUENCE [LARGE SCALE GENOMIC DNA]</scope>
    <source>
        <strain evidence="5">DSM 45274</strain>
    </source>
</reference>
<dbReference type="AlphaFoldDB" id="A0A0G3H061"/>
<dbReference type="SUPFAM" id="SSF69047">
    <property type="entry name" value="Hypothetical protein YjbJ"/>
    <property type="match status" value="1"/>
</dbReference>
<feature type="region of interest" description="Disordered" evidence="2">
    <location>
        <begin position="1"/>
        <end position="42"/>
    </location>
</feature>
<dbReference type="Proteomes" id="UP000035199">
    <property type="component" value="Chromosome"/>
</dbReference>
<sequence length="79" mass="8345">MGDIENTFDDLKGKAKETAGDLTGNESLENEGKADQVKSDVRSAVENAGEHIKDAVHDAGEAVKDVANKVIGSFKKDDA</sequence>
<gene>
    <name evidence="4" type="ORF">CMUST_00715</name>
</gene>
<accession>A0A0G3H061</accession>
<name>A0A0G3H061_9CORY</name>